<dbReference type="InterPro" id="IPR035097">
    <property type="entry name" value="M29_N-terminal"/>
</dbReference>
<dbReference type="PANTHER" id="PTHR34448:SF3">
    <property type="entry name" value="AMINOPEPTIDASE AMPS"/>
    <property type="match status" value="1"/>
</dbReference>
<dbReference type="PRINTS" id="PR00919">
    <property type="entry name" value="THERMOPTASE"/>
</dbReference>
<dbReference type="InterPro" id="IPR052170">
    <property type="entry name" value="M29_Exopeptidase"/>
</dbReference>
<evidence type="ECO:0000256" key="3">
    <source>
        <dbReference type="ARBA" id="ARBA00001947"/>
    </source>
</evidence>
<keyword evidence="8" id="KW-0378">Hydrolase</keyword>
<dbReference type="InterPro" id="IPR000787">
    <property type="entry name" value="Peptidase_M29"/>
</dbReference>
<keyword evidence="6" id="KW-0645">Protease</keyword>
<evidence type="ECO:0000256" key="7">
    <source>
        <dbReference type="ARBA" id="ARBA00022723"/>
    </source>
</evidence>
<evidence type="ECO:0000256" key="4">
    <source>
        <dbReference type="ARBA" id="ARBA00008236"/>
    </source>
</evidence>
<sequence length="408" mass="45892">MNKLQLKRYAKLLAKVGINPKKGQWVIVYPELDQPEFTEWVVEELYRAGAGKVTVQWAHQPISKLKYKYEKEEVLSETAGWEVERLKLYTKELPAMLYLLSEDPDGLSGIDQDKATRIRIARSKVSKPYRDAMDNHYQWCIAAVPGKAWAKKVFPDLQVNRAVEALWDAILKASRADGPDPVREWARHNDNIASRCDYLNKLGLVALEYKASNGTDFRVGLMNESLFLGGGETTLEGRYYNPNIPSEEIFTSPKAGDAEGIVYSTKPLSYQGELIEDFSVRFEKGKVVEVKAKKNQELLEKMISMYEGAAMLGECALIADDSPINNAGILYYNTLFDENASCHLALGKGFANCVRGYEELSQEELAKLGLNDSMIHVDFMIGCKDMQITGITAKGERVAIFKDGNWAF</sequence>
<dbReference type="AlphaFoldDB" id="A0A9D2IW53"/>
<reference evidence="10" key="2">
    <citation type="submission" date="2021-04" db="EMBL/GenBank/DDBJ databases">
        <authorList>
            <person name="Gilroy R."/>
        </authorList>
    </citation>
    <scope>NUCLEOTIDE SEQUENCE</scope>
    <source>
        <strain evidence="10">CHK33-5263</strain>
    </source>
</reference>
<dbReference type="GO" id="GO:0006508">
    <property type="term" value="P:proteolysis"/>
    <property type="evidence" value="ECO:0007669"/>
    <property type="project" value="UniProtKB-KW"/>
</dbReference>
<keyword evidence="5 10" id="KW-0031">Aminopeptidase</keyword>
<dbReference type="GO" id="GO:0004177">
    <property type="term" value="F:aminopeptidase activity"/>
    <property type="evidence" value="ECO:0007669"/>
    <property type="project" value="UniProtKB-KW"/>
</dbReference>
<organism evidence="10 11">
    <name type="scientific">Candidatus Gallimonas intestinigallinarum</name>
    <dbReference type="NCBI Taxonomy" id="2838604"/>
    <lineage>
        <taxon>Bacteria</taxon>
        <taxon>Bacillati</taxon>
        <taxon>Bacillota</taxon>
        <taxon>Clostridia</taxon>
        <taxon>Candidatus Gallimonas</taxon>
    </lineage>
</organism>
<evidence type="ECO:0000256" key="6">
    <source>
        <dbReference type="ARBA" id="ARBA00022670"/>
    </source>
</evidence>
<dbReference type="Gene3D" id="3.40.1830.10">
    <property type="entry name" value="Thermophilic metalloprotease (M29)"/>
    <property type="match status" value="1"/>
</dbReference>
<comment type="cofactor">
    <cofactor evidence="1">
        <name>Co(2+)</name>
        <dbReference type="ChEBI" id="CHEBI:48828"/>
    </cofactor>
</comment>
<gene>
    <name evidence="10" type="ORF">H9812_07725</name>
</gene>
<name>A0A9D2IW53_9FIRM</name>
<protein>
    <submittedName>
        <fullName evidence="10">Aminopeptidase</fullName>
    </submittedName>
</protein>
<dbReference type="GO" id="GO:0008237">
    <property type="term" value="F:metallopeptidase activity"/>
    <property type="evidence" value="ECO:0007669"/>
    <property type="project" value="UniProtKB-KW"/>
</dbReference>
<evidence type="ECO:0000256" key="8">
    <source>
        <dbReference type="ARBA" id="ARBA00022801"/>
    </source>
</evidence>
<comment type="similarity">
    <text evidence="4">Belongs to the peptidase M29 family.</text>
</comment>
<comment type="cofactor">
    <cofactor evidence="3">
        <name>Zn(2+)</name>
        <dbReference type="ChEBI" id="CHEBI:29105"/>
    </cofactor>
</comment>
<dbReference type="GO" id="GO:0046872">
    <property type="term" value="F:metal ion binding"/>
    <property type="evidence" value="ECO:0007669"/>
    <property type="project" value="UniProtKB-KW"/>
</dbReference>
<evidence type="ECO:0000256" key="5">
    <source>
        <dbReference type="ARBA" id="ARBA00022438"/>
    </source>
</evidence>
<dbReference type="Proteomes" id="UP000824044">
    <property type="component" value="Unassembled WGS sequence"/>
</dbReference>
<dbReference type="SUPFAM" id="SSF144052">
    <property type="entry name" value="Thermophilic metalloprotease-like"/>
    <property type="match status" value="1"/>
</dbReference>
<reference evidence="10" key="1">
    <citation type="journal article" date="2021" name="PeerJ">
        <title>Extensive microbial diversity within the chicken gut microbiome revealed by metagenomics and culture.</title>
        <authorList>
            <person name="Gilroy R."/>
            <person name="Ravi A."/>
            <person name="Getino M."/>
            <person name="Pursley I."/>
            <person name="Horton D.L."/>
            <person name="Alikhan N.F."/>
            <person name="Baker D."/>
            <person name="Gharbi K."/>
            <person name="Hall N."/>
            <person name="Watson M."/>
            <person name="Adriaenssens E.M."/>
            <person name="Foster-Nyarko E."/>
            <person name="Jarju S."/>
            <person name="Secka A."/>
            <person name="Antonio M."/>
            <person name="Oren A."/>
            <person name="Chaudhuri R.R."/>
            <person name="La Ragione R."/>
            <person name="Hildebrand F."/>
            <person name="Pallen M.J."/>
        </authorList>
    </citation>
    <scope>NUCLEOTIDE SEQUENCE</scope>
    <source>
        <strain evidence="10">CHK33-5263</strain>
    </source>
</reference>
<evidence type="ECO:0000256" key="1">
    <source>
        <dbReference type="ARBA" id="ARBA00001941"/>
    </source>
</evidence>
<evidence type="ECO:0000256" key="9">
    <source>
        <dbReference type="ARBA" id="ARBA00023049"/>
    </source>
</evidence>
<keyword evidence="9" id="KW-0482">Metalloprotease</keyword>
<dbReference type="EMBL" id="DXBS01000140">
    <property type="protein sequence ID" value="HIZ25334.1"/>
    <property type="molecule type" value="Genomic_DNA"/>
</dbReference>
<comment type="caution">
    <text evidence="10">The sequence shown here is derived from an EMBL/GenBank/DDBJ whole genome shotgun (WGS) entry which is preliminary data.</text>
</comment>
<evidence type="ECO:0000313" key="10">
    <source>
        <dbReference type="EMBL" id="HIZ25334.1"/>
    </source>
</evidence>
<dbReference type="PANTHER" id="PTHR34448">
    <property type="entry name" value="AMINOPEPTIDASE"/>
    <property type="match status" value="1"/>
</dbReference>
<evidence type="ECO:0000256" key="2">
    <source>
        <dbReference type="ARBA" id="ARBA00001946"/>
    </source>
</evidence>
<keyword evidence="7" id="KW-0479">Metal-binding</keyword>
<evidence type="ECO:0000313" key="11">
    <source>
        <dbReference type="Proteomes" id="UP000824044"/>
    </source>
</evidence>
<comment type="cofactor">
    <cofactor evidence="2">
        <name>Mg(2+)</name>
        <dbReference type="ChEBI" id="CHEBI:18420"/>
    </cofactor>
</comment>
<proteinExistence type="inferred from homology"/>
<accession>A0A9D2IW53</accession>
<dbReference type="Pfam" id="PF02073">
    <property type="entry name" value="Peptidase_M29"/>
    <property type="match status" value="1"/>
</dbReference>